<evidence type="ECO:0000313" key="1">
    <source>
        <dbReference type="EMBL" id="MFF3570062.1"/>
    </source>
</evidence>
<accession>A0ABW6S184</accession>
<comment type="caution">
    <text evidence="1">The sequence shown here is derived from an EMBL/GenBank/DDBJ whole genome shotgun (WGS) entry which is preliminary data.</text>
</comment>
<gene>
    <name evidence="1" type="ORF">ACFYXQ_19985</name>
</gene>
<organism evidence="1 2">
    <name type="scientific">Nocardia jiangxiensis</name>
    <dbReference type="NCBI Taxonomy" id="282685"/>
    <lineage>
        <taxon>Bacteria</taxon>
        <taxon>Bacillati</taxon>
        <taxon>Actinomycetota</taxon>
        <taxon>Actinomycetes</taxon>
        <taxon>Mycobacteriales</taxon>
        <taxon>Nocardiaceae</taxon>
        <taxon>Nocardia</taxon>
    </lineage>
</organism>
<evidence type="ECO:0000313" key="2">
    <source>
        <dbReference type="Proteomes" id="UP001601992"/>
    </source>
</evidence>
<name>A0ABW6S184_9NOCA</name>
<sequence length="49" mass="5251">MAEPVAHGYRQVAAAIQGMHDAVGAGIADYSEMERRNTQVLTTYDQGAV</sequence>
<keyword evidence="2" id="KW-1185">Reference proteome</keyword>
<dbReference type="RefSeq" id="WP_157186855.1">
    <property type="nucleotide sequence ID" value="NZ_JBIAQY010000006.1"/>
</dbReference>
<dbReference type="Proteomes" id="UP001601992">
    <property type="component" value="Unassembled WGS sequence"/>
</dbReference>
<reference evidence="1 2" key="1">
    <citation type="submission" date="2024-10" db="EMBL/GenBank/DDBJ databases">
        <title>The Natural Products Discovery Center: Release of the First 8490 Sequenced Strains for Exploring Actinobacteria Biosynthetic Diversity.</title>
        <authorList>
            <person name="Kalkreuter E."/>
            <person name="Kautsar S.A."/>
            <person name="Yang D."/>
            <person name="Bader C.D."/>
            <person name="Teijaro C.N."/>
            <person name="Fluegel L."/>
            <person name="Davis C.M."/>
            <person name="Simpson J.R."/>
            <person name="Lauterbach L."/>
            <person name="Steele A.D."/>
            <person name="Gui C."/>
            <person name="Meng S."/>
            <person name="Li G."/>
            <person name="Viehrig K."/>
            <person name="Ye F."/>
            <person name="Su P."/>
            <person name="Kiefer A.F."/>
            <person name="Nichols A."/>
            <person name="Cepeda A.J."/>
            <person name="Yan W."/>
            <person name="Fan B."/>
            <person name="Jiang Y."/>
            <person name="Adhikari A."/>
            <person name="Zheng C.-J."/>
            <person name="Schuster L."/>
            <person name="Cowan T.M."/>
            <person name="Smanski M.J."/>
            <person name="Chevrette M.G."/>
            <person name="De Carvalho L.P.S."/>
            <person name="Shen B."/>
        </authorList>
    </citation>
    <scope>NUCLEOTIDE SEQUENCE [LARGE SCALE GENOMIC DNA]</scope>
    <source>
        <strain evidence="1 2">NPDC002593</strain>
    </source>
</reference>
<proteinExistence type="predicted"/>
<dbReference type="EMBL" id="JBIAQY010000006">
    <property type="protein sequence ID" value="MFF3570062.1"/>
    <property type="molecule type" value="Genomic_DNA"/>
</dbReference>
<protein>
    <submittedName>
        <fullName evidence="1">Uncharacterized protein</fullName>
    </submittedName>
</protein>